<comment type="caution">
    <text evidence="2">The sequence shown here is derived from an EMBL/GenBank/DDBJ whole genome shotgun (WGS) entry which is preliminary data.</text>
</comment>
<gene>
    <name evidence="2" type="ORF">DDE23_00390</name>
</gene>
<dbReference type="RefSeq" id="WP_107754567.1">
    <property type="nucleotide sequence ID" value="NZ_JBLWSZ010000037.1"/>
</dbReference>
<evidence type="ECO:0000313" key="3">
    <source>
        <dbReference type="Proteomes" id="UP000244810"/>
    </source>
</evidence>
<keyword evidence="1" id="KW-1133">Transmembrane helix</keyword>
<keyword evidence="1" id="KW-0472">Membrane</keyword>
<evidence type="ECO:0000313" key="2">
    <source>
        <dbReference type="EMBL" id="PVE48899.1"/>
    </source>
</evidence>
<proteinExistence type="predicted"/>
<evidence type="ECO:0000256" key="1">
    <source>
        <dbReference type="SAM" id="Phobius"/>
    </source>
</evidence>
<reference evidence="2 3" key="1">
    <citation type="journal article" date="2011" name="Syst. Appl. Microbiol.">
        <title>Defluviimonas denitrificans gen. nov., sp. nov., and Pararhodobacter aggregans gen. nov., sp. nov., non-phototrophic Rhodobacteraceae from the biofilter of a marine aquaculture.</title>
        <authorList>
            <person name="Foesel B.U."/>
            <person name="Drake H.L."/>
            <person name="Schramm A."/>
        </authorList>
    </citation>
    <scope>NUCLEOTIDE SEQUENCE [LARGE SCALE GENOMIC DNA]</scope>
    <source>
        <strain evidence="2 3">D1-19</strain>
    </source>
</reference>
<sequence length="98" mass="9904">MARRLALRSVFGALALVLMGAGAVLLLRALWLAIWPLLGPVGTAAAMGGGLFFVGAVILAVALRPRAVPPPPPAPNPLAAVVAAFAQGYGAGQAIKRR</sequence>
<organism evidence="2 3">
    <name type="scientific">Pararhodobacter aggregans</name>
    <dbReference type="NCBI Taxonomy" id="404875"/>
    <lineage>
        <taxon>Bacteria</taxon>
        <taxon>Pseudomonadati</taxon>
        <taxon>Pseudomonadota</taxon>
        <taxon>Alphaproteobacteria</taxon>
        <taxon>Rhodobacterales</taxon>
        <taxon>Paracoccaceae</taxon>
        <taxon>Pararhodobacter</taxon>
    </lineage>
</organism>
<dbReference type="Proteomes" id="UP000244810">
    <property type="component" value="Unassembled WGS sequence"/>
</dbReference>
<keyword evidence="3" id="KW-1185">Reference proteome</keyword>
<feature type="transmembrane region" description="Helical" evidence="1">
    <location>
        <begin position="44"/>
        <end position="63"/>
    </location>
</feature>
<dbReference type="AlphaFoldDB" id="A0A2T7UWF1"/>
<accession>A0A2T7UWF1</accession>
<keyword evidence="1" id="KW-0812">Transmembrane</keyword>
<feature type="transmembrane region" description="Helical" evidence="1">
    <location>
        <begin position="12"/>
        <end position="38"/>
    </location>
</feature>
<name>A0A2T7UWF1_9RHOB</name>
<protein>
    <submittedName>
        <fullName evidence="2">Uncharacterized protein</fullName>
    </submittedName>
</protein>
<dbReference type="EMBL" id="QDDR01000001">
    <property type="protein sequence ID" value="PVE48899.1"/>
    <property type="molecule type" value="Genomic_DNA"/>
</dbReference>